<dbReference type="Proteomes" id="UP000193224">
    <property type="component" value="Unassembled WGS sequence"/>
</dbReference>
<evidence type="ECO:0008006" key="3">
    <source>
        <dbReference type="Google" id="ProtNLM"/>
    </source>
</evidence>
<evidence type="ECO:0000313" key="2">
    <source>
        <dbReference type="Proteomes" id="UP000193224"/>
    </source>
</evidence>
<evidence type="ECO:0000313" key="1">
    <source>
        <dbReference type="EMBL" id="SMC13794.1"/>
    </source>
</evidence>
<dbReference type="Gene3D" id="3.40.630.30">
    <property type="match status" value="1"/>
</dbReference>
<organism evidence="1 2">
    <name type="scientific">Roseovarius aestuarii</name>
    <dbReference type="NCBI Taxonomy" id="475083"/>
    <lineage>
        <taxon>Bacteria</taxon>
        <taxon>Pseudomonadati</taxon>
        <taxon>Pseudomonadota</taxon>
        <taxon>Alphaproteobacteria</taxon>
        <taxon>Rhodobacterales</taxon>
        <taxon>Roseobacteraceae</taxon>
        <taxon>Roseovarius</taxon>
    </lineage>
</organism>
<dbReference type="AlphaFoldDB" id="A0A1X7BW18"/>
<gene>
    <name evidence="1" type="ORF">ROA7745_03654</name>
</gene>
<sequence>MSSEYTSNATTAGVNYTVSSLSERPDLTDEHQTTGGSAWPEFMIHDPVAIANWDKMMSYFAGDQLSMLVEGQIAAVINMVPIRVETDLIQLPDRGVDWGVEKSVEDHENSTPPNAMMGLQVVIGKNFRGQRLSEIATQEMIVHARKRNCDFVLLPVRPNGKHAYPLIPMDQYINWERADGQPFDNWLRIHKRLGGKTIKVCHQSMIIPGTIAEWESWTGQKFPGSGQYIVPFALNPIDIDVDQNTGRYVEPNVWVAHRTG</sequence>
<keyword evidence="2" id="KW-1185">Reference proteome</keyword>
<name>A0A1X7BW18_9RHOB</name>
<reference evidence="1 2" key="1">
    <citation type="submission" date="2017-03" db="EMBL/GenBank/DDBJ databases">
        <authorList>
            <person name="Afonso C.L."/>
            <person name="Miller P.J."/>
            <person name="Scott M.A."/>
            <person name="Spackman E."/>
            <person name="Goraichik I."/>
            <person name="Dimitrov K.M."/>
            <person name="Suarez D.L."/>
            <person name="Swayne D.E."/>
        </authorList>
    </citation>
    <scope>NUCLEOTIDE SEQUENCE [LARGE SCALE GENOMIC DNA]</scope>
    <source>
        <strain evidence="1 2">CECT 7745</strain>
    </source>
</reference>
<accession>A0A1X7BW18</accession>
<protein>
    <recommendedName>
        <fullName evidence="3">N-acetyltransferase domain-containing protein</fullName>
    </recommendedName>
</protein>
<dbReference type="EMBL" id="FWXB01000016">
    <property type="protein sequence ID" value="SMC13794.1"/>
    <property type="molecule type" value="Genomic_DNA"/>
</dbReference>
<proteinExistence type="predicted"/>
<dbReference type="RefSeq" id="WP_085801719.1">
    <property type="nucleotide sequence ID" value="NZ_FWXB01000016.1"/>
</dbReference>
<dbReference type="OrthoDB" id="342444at2"/>